<evidence type="ECO:0000259" key="12">
    <source>
        <dbReference type="Pfam" id="PF07715"/>
    </source>
</evidence>
<organism evidence="13 14">
    <name type="scientific">Reichenbachiella ulvae</name>
    <dbReference type="NCBI Taxonomy" id="2980104"/>
    <lineage>
        <taxon>Bacteria</taxon>
        <taxon>Pseudomonadati</taxon>
        <taxon>Bacteroidota</taxon>
        <taxon>Cytophagia</taxon>
        <taxon>Cytophagales</taxon>
        <taxon>Reichenbachiellaceae</taxon>
        <taxon>Reichenbachiella</taxon>
    </lineage>
</organism>
<evidence type="ECO:0000256" key="1">
    <source>
        <dbReference type="ARBA" id="ARBA00004571"/>
    </source>
</evidence>
<dbReference type="SUPFAM" id="SSF49464">
    <property type="entry name" value="Carboxypeptidase regulatory domain-like"/>
    <property type="match status" value="1"/>
</dbReference>
<keyword evidence="5 9" id="KW-0798">TonB box</keyword>
<name>A0ABT3D017_9BACT</name>
<dbReference type="Pfam" id="PF07715">
    <property type="entry name" value="Plug"/>
    <property type="match status" value="1"/>
</dbReference>
<dbReference type="InterPro" id="IPR000531">
    <property type="entry name" value="Beta-barrel_TonB"/>
</dbReference>
<dbReference type="Pfam" id="PF13715">
    <property type="entry name" value="CarbopepD_reg_2"/>
    <property type="match status" value="1"/>
</dbReference>
<keyword evidence="2 8" id="KW-0813">Transport</keyword>
<dbReference type="EMBL" id="JAOYOD010000001">
    <property type="protein sequence ID" value="MCV9389119.1"/>
    <property type="molecule type" value="Genomic_DNA"/>
</dbReference>
<sequence length="1069" mass="115575">MIKLRQTKVRLHGLMRMSLLLLALSGYSAMAQDIAISGKVTSTMGEELPGVSVLIKGTSQGTVTNAEGNYSLKANSADDILVFSFIGMKAQEAVIGGRSVINITMEEDVASLEEVIVTGYSSESKQTITGSVDALDAEKAFSIPSTSAAEGFQGRLTGVTVTSDGSPGQAPIVRVRGIATTGNNDPLYIIDGFQTNDPNFLTDLNTSDIESVTVLKDAAVASVYGARATNGVIVIKTRKGSYNAGKPTVTFDMSYGVQTPIEFPDMLNSEQLGEVFWQSMENDGLTSADDAWGHPQFGDGDTPQLSQFMGKPGFDSSQPYDADNNRFARTSNGTDWFDELFDDARYQNYYLSVNGGTESSKYMMSMGYMEREGILLGTGYDRYTGRANTEFAINDRLRIGQNLSLAYSNQVLQPGMNGDDSPIALAYRASPLMPVYDEGGNFAGTFASSAGLGNAQNPVAVMTRAKDNDNANLRVYGDAFIEVEPIDGLVLKSNIGVNYRTGVGNIYTALNPEHSEAITSNMLSTGKFVSSGYVWSNYLSYDKKFGNHTVSFFGGVEAIKNSFEISVIQQTNFLLGDDVVDFRLIGAGTGPISAPQGSNSSTSSSLFSYFGKLSYNFSNKYLLSATLRRDETSRFLEGNNTGVFPAFSLGWVLSEEAFIPDFIANLKVRGSYGQMGNQSLPTANPVSNISVLNDEYAFYNFGGANTPGAILQNPGNPNLTWETSVQQNLGLDVAVLGGDVEFTFDYFDIVSQDNIIAPPTVTTGPYAPTNPYFNLGEISNKGIDLALSYANNSSSSELKYQVGLKVSRYRNEILKTDEQDNSLVGGNIRGITFTNSEVGGPISSFYGREVVGIFRSEAEVAAAPDHGFATDADGVGRFQYADLDGNGSIDDMDRKSLGSPNPDFTYGFNLDIQYKGFDLALFINGSKGNEIYNYTKALTDFPTFYNGNRSGRVLDAFHPTDNPGGSVPALSQSVQNNETQPSSYYVEDGSFMRLKNLQIGYSLPEDIISTVGMSRARIYLQASNLFTITDYSGLDPEIGRFNNNDIDTGIDFGSYPTSQTYLIGLSVDF</sequence>
<dbReference type="Proteomes" id="UP001300692">
    <property type="component" value="Unassembled WGS sequence"/>
</dbReference>
<evidence type="ECO:0000256" key="10">
    <source>
        <dbReference type="SAM" id="SignalP"/>
    </source>
</evidence>
<evidence type="ECO:0000313" key="14">
    <source>
        <dbReference type="Proteomes" id="UP001300692"/>
    </source>
</evidence>
<keyword evidence="4 8" id="KW-0812">Transmembrane</keyword>
<dbReference type="InterPro" id="IPR037066">
    <property type="entry name" value="Plug_dom_sf"/>
</dbReference>
<dbReference type="InterPro" id="IPR039426">
    <property type="entry name" value="TonB-dep_rcpt-like"/>
</dbReference>
<keyword evidence="14" id="KW-1185">Reference proteome</keyword>
<evidence type="ECO:0000259" key="11">
    <source>
        <dbReference type="Pfam" id="PF00593"/>
    </source>
</evidence>
<dbReference type="RefSeq" id="WP_264140037.1">
    <property type="nucleotide sequence ID" value="NZ_JAOYOD010000001.1"/>
</dbReference>
<dbReference type="InterPro" id="IPR036942">
    <property type="entry name" value="Beta-barrel_TonB_sf"/>
</dbReference>
<gene>
    <name evidence="13" type="ORF">N7U62_20770</name>
</gene>
<evidence type="ECO:0000256" key="8">
    <source>
        <dbReference type="PROSITE-ProRule" id="PRU01360"/>
    </source>
</evidence>
<evidence type="ECO:0000256" key="9">
    <source>
        <dbReference type="RuleBase" id="RU003357"/>
    </source>
</evidence>
<comment type="similarity">
    <text evidence="8 9">Belongs to the TonB-dependent receptor family.</text>
</comment>
<feature type="chain" id="PRO_5047411661" evidence="10">
    <location>
        <begin position="32"/>
        <end position="1069"/>
    </location>
</feature>
<keyword evidence="10" id="KW-0732">Signal</keyword>
<protein>
    <submittedName>
        <fullName evidence="13">TonB-dependent receptor</fullName>
    </submittedName>
</protein>
<evidence type="ECO:0000256" key="4">
    <source>
        <dbReference type="ARBA" id="ARBA00022692"/>
    </source>
</evidence>
<keyword evidence="3 8" id="KW-1134">Transmembrane beta strand</keyword>
<evidence type="ECO:0000256" key="5">
    <source>
        <dbReference type="ARBA" id="ARBA00023077"/>
    </source>
</evidence>
<proteinExistence type="inferred from homology"/>
<evidence type="ECO:0000256" key="7">
    <source>
        <dbReference type="ARBA" id="ARBA00023237"/>
    </source>
</evidence>
<keyword evidence="6 8" id="KW-0472">Membrane</keyword>
<feature type="domain" description="TonB-dependent receptor plug" evidence="12">
    <location>
        <begin position="125"/>
        <end position="232"/>
    </location>
</feature>
<dbReference type="SUPFAM" id="SSF56935">
    <property type="entry name" value="Porins"/>
    <property type="match status" value="1"/>
</dbReference>
<comment type="subcellular location">
    <subcellularLocation>
        <location evidence="1 8">Cell outer membrane</location>
        <topology evidence="1 8">Multi-pass membrane protein</topology>
    </subcellularLocation>
</comment>
<accession>A0ABT3D017</accession>
<feature type="domain" description="TonB-dependent receptor-like beta-barrel" evidence="11">
    <location>
        <begin position="420"/>
        <end position="825"/>
    </location>
</feature>
<keyword evidence="7 8" id="KW-0998">Cell outer membrane</keyword>
<feature type="signal peptide" evidence="10">
    <location>
        <begin position="1"/>
        <end position="31"/>
    </location>
</feature>
<evidence type="ECO:0000256" key="2">
    <source>
        <dbReference type="ARBA" id="ARBA00022448"/>
    </source>
</evidence>
<reference evidence="13 14" key="1">
    <citation type="submission" date="2022-10" db="EMBL/GenBank/DDBJ databases">
        <title>Comparative genomics and taxonomic characterization of three novel marine species of genus Reichenbachiella exhibiting antioxidant and polysaccharide degradation activities.</title>
        <authorList>
            <person name="Muhammad N."/>
            <person name="Lee Y.-J."/>
            <person name="Ko J."/>
            <person name="Kim S.-G."/>
        </authorList>
    </citation>
    <scope>NUCLEOTIDE SEQUENCE [LARGE SCALE GENOMIC DNA]</scope>
    <source>
        <strain evidence="13 14">ABR2-5</strain>
    </source>
</reference>
<evidence type="ECO:0000256" key="6">
    <source>
        <dbReference type="ARBA" id="ARBA00023136"/>
    </source>
</evidence>
<dbReference type="Pfam" id="PF00593">
    <property type="entry name" value="TonB_dep_Rec_b-barrel"/>
    <property type="match status" value="1"/>
</dbReference>
<dbReference type="NCBIfam" id="TIGR04056">
    <property type="entry name" value="OMP_RagA_SusC"/>
    <property type="match status" value="1"/>
</dbReference>
<evidence type="ECO:0000256" key="3">
    <source>
        <dbReference type="ARBA" id="ARBA00022452"/>
    </source>
</evidence>
<dbReference type="Gene3D" id="2.60.40.1120">
    <property type="entry name" value="Carboxypeptidase-like, regulatory domain"/>
    <property type="match status" value="1"/>
</dbReference>
<dbReference type="InterPro" id="IPR023996">
    <property type="entry name" value="TonB-dep_OMP_SusC/RagA"/>
</dbReference>
<dbReference type="InterPro" id="IPR023997">
    <property type="entry name" value="TonB-dep_OMP_SusC/RagA_CS"/>
</dbReference>
<dbReference type="InterPro" id="IPR012910">
    <property type="entry name" value="Plug_dom"/>
</dbReference>
<dbReference type="Gene3D" id="2.170.130.10">
    <property type="entry name" value="TonB-dependent receptor, plug domain"/>
    <property type="match status" value="1"/>
</dbReference>
<dbReference type="PROSITE" id="PS52016">
    <property type="entry name" value="TONB_DEPENDENT_REC_3"/>
    <property type="match status" value="1"/>
</dbReference>
<dbReference type="InterPro" id="IPR008969">
    <property type="entry name" value="CarboxyPept-like_regulatory"/>
</dbReference>
<evidence type="ECO:0000313" key="13">
    <source>
        <dbReference type="EMBL" id="MCV9389119.1"/>
    </source>
</evidence>
<dbReference type="NCBIfam" id="TIGR04057">
    <property type="entry name" value="SusC_RagA_signa"/>
    <property type="match status" value="1"/>
</dbReference>
<keyword evidence="13" id="KW-0675">Receptor</keyword>
<comment type="caution">
    <text evidence="13">The sequence shown here is derived from an EMBL/GenBank/DDBJ whole genome shotgun (WGS) entry which is preliminary data.</text>
</comment>
<dbReference type="Gene3D" id="2.40.170.20">
    <property type="entry name" value="TonB-dependent receptor, beta-barrel domain"/>
    <property type="match status" value="1"/>
</dbReference>